<reference evidence="8 9" key="1">
    <citation type="submission" date="2023-08" db="EMBL/GenBank/DDBJ databases">
        <title>Rhodoferax potami sp. nov. and Rhodoferax mekongensis sp. nov., isolated from the Mekong River in Thailand.</title>
        <authorList>
            <person name="Kitikhun S."/>
            <person name="Charoenyingcharoen P."/>
            <person name="Siriarchawattana P."/>
            <person name="Likhitrattanapisal S."/>
            <person name="Nilsakha T."/>
            <person name="Chanpet A."/>
            <person name="Rattanawaree P."/>
            <person name="Ingsriswang S."/>
        </authorList>
    </citation>
    <scope>NUCLEOTIDE SEQUENCE [LARGE SCALE GENOMIC DNA]</scope>
    <source>
        <strain evidence="8 9">TBRC 17660</strain>
    </source>
</reference>
<dbReference type="InterPro" id="IPR000620">
    <property type="entry name" value="EamA_dom"/>
</dbReference>
<feature type="transmembrane region" description="Helical" evidence="6">
    <location>
        <begin position="127"/>
        <end position="145"/>
    </location>
</feature>
<feature type="transmembrane region" description="Helical" evidence="6">
    <location>
        <begin position="95"/>
        <end position="115"/>
    </location>
</feature>
<dbReference type="Pfam" id="PF00892">
    <property type="entry name" value="EamA"/>
    <property type="match status" value="2"/>
</dbReference>
<comment type="subcellular location">
    <subcellularLocation>
        <location evidence="1">Membrane</location>
        <topology evidence="1">Multi-pass membrane protein</topology>
    </subcellularLocation>
</comment>
<dbReference type="EMBL" id="JAVBIK010000001">
    <property type="protein sequence ID" value="MDT7518827.1"/>
    <property type="molecule type" value="Genomic_DNA"/>
</dbReference>
<keyword evidence="5 6" id="KW-0472">Membrane</keyword>
<dbReference type="SUPFAM" id="SSF103481">
    <property type="entry name" value="Multidrug resistance efflux transporter EmrE"/>
    <property type="match status" value="2"/>
</dbReference>
<name>A0ABU3KN26_9BURK</name>
<feature type="transmembrane region" description="Helical" evidence="6">
    <location>
        <begin position="280"/>
        <end position="303"/>
    </location>
</feature>
<dbReference type="Proteomes" id="UP001321700">
    <property type="component" value="Unassembled WGS sequence"/>
</dbReference>
<dbReference type="PANTHER" id="PTHR32322:SF2">
    <property type="entry name" value="EAMA DOMAIN-CONTAINING PROTEIN"/>
    <property type="match status" value="1"/>
</dbReference>
<dbReference type="PANTHER" id="PTHR32322">
    <property type="entry name" value="INNER MEMBRANE TRANSPORTER"/>
    <property type="match status" value="1"/>
</dbReference>
<protein>
    <submittedName>
        <fullName evidence="8">DMT family transporter</fullName>
    </submittedName>
</protein>
<dbReference type="InterPro" id="IPR050638">
    <property type="entry name" value="AA-Vitamin_Transporters"/>
</dbReference>
<keyword evidence="3 6" id="KW-0812">Transmembrane</keyword>
<evidence type="ECO:0000313" key="8">
    <source>
        <dbReference type="EMBL" id="MDT7518827.1"/>
    </source>
</evidence>
<keyword evidence="4 6" id="KW-1133">Transmembrane helix</keyword>
<feature type="transmembrane region" description="Helical" evidence="6">
    <location>
        <begin position="165"/>
        <end position="183"/>
    </location>
</feature>
<proteinExistence type="inferred from homology"/>
<evidence type="ECO:0000259" key="7">
    <source>
        <dbReference type="Pfam" id="PF00892"/>
    </source>
</evidence>
<accession>A0ABU3KN26</accession>
<feature type="transmembrane region" description="Helical" evidence="6">
    <location>
        <begin position="195"/>
        <end position="212"/>
    </location>
</feature>
<feature type="transmembrane region" description="Helical" evidence="6">
    <location>
        <begin position="224"/>
        <end position="246"/>
    </location>
</feature>
<evidence type="ECO:0000256" key="3">
    <source>
        <dbReference type="ARBA" id="ARBA00022692"/>
    </source>
</evidence>
<keyword evidence="9" id="KW-1185">Reference proteome</keyword>
<feature type="transmembrane region" description="Helical" evidence="6">
    <location>
        <begin position="71"/>
        <end position="89"/>
    </location>
</feature>
<evidence type="ECO:0000256" key="5">
    <source>
        <dbReference type="ARBA" id="ARBA00023136"/>
    </source>
</evidence>
<evidence type="ECO:0000256" key="2">
    <source>
        <dbReference type="ARBA" id="ARBA00007362"/>
    </source>
</evidence>
<sequence length="315" mass="33701">MDTRKPVDGSAVLLMMVLCATWGMQQVVLKATAADIAPVMQIALRSGVAALLVGLVMWWRGESMSLRDGTLVPGLAVGVFFATEFLLVAEGLRHTSASHMVVFLYTAPIFAALGLHWRIPAERLSGLQWSGIAIAFAGIAMTFLGRGHGAATGAAATGSTLWGDFLGVLAAIAWAATTVVVRCSSLAKAQPSKTLQYQLVMAFGVLLCAAWLSGQAQVNFTPRVWASLAFHAVVVSFASFLAWFWLLRHYLASRLGVFSFMTPLFGMLFGAWLLDEPIEAGFLVGAIPVLVGIVLVSAGPWLGQIWADTFKARTR</sequence>
<evidence type="ECO:0000256" key="1">
    <source>
        <dbReference type="ARBA" id="ARBA00004141"/>
    </source>
</evidence>
<evidence type="ECO:0000313" key="9">
    <source>
        <dbReference type="Proteomes" id="UP001321700"/>
    </source>
</evidence>
<gene>
    <name evidence="8" type="ORF">RAE19_08920</name>
</gene>
<feature type="domain" description="EamA" evidence="7">
    <location>
        <begin position="10"/>
        <end position="143"/>
    </location>
</feature>
<feature type="transmembrane region" description="Helical" evidence="6">
    <location>
        <begin position="40"/>
        <end position="59"/>
    </location>
</feature>
<dbReference type="RefSeq" id="WP_313874543.1">
    <property type="nucleotide sequence ID" value="NZ_JAVBIK010000001.1"/>
</dbReference>
<comment type="similarity">
    <text evidence="2">Belongs to the EamA transporter family.</text>
</comment>
<evidence type="ECO:0000256" key="6">
    <source>
        <dbReference type="SAM" id="Phobius"/>
    </source>
</evidence>
<feature type="domain" description="EamA" evidence="7">
    <location>
        <begin position="161"/>
        <end position="297"/>
    </location>
</feature>
<evidence type="ECO:0000256" key="4">
    <source>
        <dbReference type="ARBA" id="ARBA00022989"/>
    </source>
</evidence>
<organism evidence="8 9">
    <name type="scientific">Rhodoferax potami</name>
    <dbReference type="NCBI Taxonomy" id="3068338"/>
    <lineage>
        <taxon>Bacteria</taxon>
        <taxon>Pseudomonadati</taxon>
        <taxon>Pseudomonadota</taxon>
        <taxon>Betaproteobacteria</taxon>
        <taxon>Burkholderiales</taxon>
        <taxon>Comamonadaceae</taxon>
        <taxon>Rhodoferax</taxon>
    </lineage>
</organism>
<comment type="caution">
    <text evidence="8">The sequence shown here is derived from an EMBL/GenBank/DDBJ whole genome shotgun (WGS) entry which is preliminary data.</text>
</comment>
<dbReference type="InterPro" id="IPR037185">
    <property type="entry name" value="EmrE-like"/>
</dbReference>
<feature type="transmembrane region" description="Helical" evidence="6">
    <location>
        <begin position="255"/>
        <end position="274"/>
    </location>
</feature>